<evidence type="ECO:0000259" key="7">
    <source>
        <dbReference type="PROSITE" id="PS50066"/>
    </source>
</evidence>
<dbReference type="PROSITE" id="PS51297">
    <property type="entry name" value="K_BOX"/>
    <property type="match status" value="1"/>
</dbReference>
<dbReference type="GO" id="GO:0046983">
    <property type="term" value="F:protein dimerization activity"/>
    <property type="evidence" value="ECO:0007669"/>
    <property type="project" value="InterPro"/>
</dbReference>
<evidence type="ECO:0000259" key="8">
    <source>
        <dbReference type="PROSITE" id="PS51297"/>
    </source>
</evidence>
<dbReference type="InterPro" id="IPR002100">
    <property type="entry name" value="TF_MADSbox"/>
</dbReference>
<dbReference type="SMART" id="SM00432">
    <property type="entry name" value="MADS"/>
    <property type="match status" value="1"/>
</dbReference>
<evidence type="ECO:0000313" key="10">
    <source>
        <dbReference type="Proteomes" id="UP000092600"/>
    </source>
</evidence>
<protein>
    <submittedName>
        <fullName evidence="9">MADS-box transcription factor 32</fullName>
    </submittedName>
</protein>
<dbReference type="SUPFAM" id="SSF55455">
    <property type="entry name" value="SRF-like"/>
    <property type="match status" value="1"/>
</dbReference>
<dbReference type="PRINTS" id="PR00404">
    <property type="entry name" value="MADSDOMAIN"/>
</dbReference>
<keyword evidence="3" id="KW-0238">DNA-binding</keyword>
<keyword evidence="5" id="KW-0539">Nucleus</keyword>
<feature type="domain" description="K-box" evidence="8">
    <location>
        <begin position="42"/>
        <end position="132"/>
    </location>
</feature>
<keyword evidence="6" id="KW-0175">Coiled coil</keyword>
<name>A0A199VLT8_ANACO</name>
<dbReference type="GO" id="GO:0003677">
    <property type="term" value="F:DNA binding"/>
    <property type="evidence" value="ECO:0007669"/>
    <property type="project" value="UniProtKB-KW"/>
</dbReference>
<dbReference type="Pfam" id="PF01486">
    <property type="entry name" value="K-box"/>
    <property type="match status" value="1"/>
</dbReference>
<comment type="subcellular location">
    <subcellularLocation>
        <location evidence="1">Nucleus</location>
    </subcellularLocation>
</comment>
<evidence type="ECO:0000256" key="1">
    <source>
        <dbReference type="ARBA" id="ARBA00004123"/>
    </source>
</evidence>
<feature type="coiled-coil region" evidence="6">
    <location>
        <begin position="49"/>
        <end position="99"/>
    </location>
</feature>
<dbReference type="EMBL" id="LSRQ01001388">
    <property type="protein sequence ID" value="OAY78044.1"/>
    <property type="molecule type" value="Genomic_DNA"/>
</dbReference>
<evidence type="ECO:0000256" key="4">
    <source>
        <dbReference type="ARBA" id="ARBA00023163"/>
    </source>
</evidence>
<dbReference type="AlphaFoldDB" id="A0A199VLT8"/>
<dbReference type="GO" id="GO:0005634">
    <property type="term" value="C:nucleus"/>
    <property type="evidence" value="ECO:0007669"/>
    <property type="project" value="UniProtKB-SubCell"/>
</dbReference>
<accession>A0A199VLT8</accession>
<dbReference type="GO" id="GO:0003700">
    <property type="term" value="F:DNA-binding transcription factor activity"/>
    <property type="evidence" value="ECO:0007669"/>
    <property type="project" value="InterPro"/>
</dbReference>
<keyword evidence="4" id="KW-0804">Transcription</keyword>
<evidence type="ECO:0000256" key="5">
    <source>
        <dbReference type="ARBA" id="ARBA00023242"/>
    </source>
</evidence>
<sequence>MGRGRTEIKRIENPTQRQSTFYKRRDGLYEMATNTKIWKDYHLERNAEIEKVEKLCELMEKELRFMKVDDREHYTLPTLDMLEHNLEAAISKVRSEKERKMGGEINFLENMVRDKQEERFGLSEKLAQVQTLKNMGGGSTSFSHGLDLKLDASRILSKDFSMHETKSSEFINPFSAPTAILSCPM</sequence>
<evidence type="ECO:0000256" key="2">
    <source>
        <dbReference type="ARBA" id="ARBA00023015"/>
    </source>
</evidence>
<keyword evidence="2" id="KW-0805">Transcription regulation</keyword>
<dbReference type="STRING" id="4615.A0A199VLT8"/>
<evidence type="ECO:0000256" key="6">
    <source>
        <dbReference type="SAM" id="Coils"/>
    </source>
</evidence>
<gene>
    <name evidence="9" type="ORF">ACMD2_09625</name>
</gene>
<dbReference type="PROSITE" id="PS50066">
    <property type="entry name" value="MADS_BOX_2"/>
    <property type="match status" value="1"/>
</dbReference>
<dbReference type="InterPro" id="IPR002487">
    <property type="entry name" value="TF_Kbox"/>
</dbReference>
<dbReference type="Proteomes" id="UP000092600">
    <property type="component" value="Unassembled WGS sequence"/>
</dbReference>
<evidence type="ECO:0000256" key="3">
    <source>
        <dbReference type="ARBA" id="ARBA00023125"/>
    </source>
</evidence>
<comment type="caution">
    <text evidence="9">The sequence shown here is derived from an EMBL/GenBank/DDBJ whole genome shotgun (WGS) entry which is preliminary data.</text>
</comment>
<feature type="domain" description="MADS-box" evidence="7">
    <location>
        <begin position="1"/>
        <end position="32"/>
    </location>
</feature>
<dbReference type="Pfam" id="PF00319">
    <property type="entry name" value="SRF-TF"/>
    <property type="match status" value="1"/>
</dbReference>
<proteinExistence type="predicted"/>
<evidence type="ECO:0000313" key="9">
    <source>
        <dbReference type="EMBL" id="OAY78044.1"/>
    </source>
</evidence>
<organism evidence="9 10">
    <name type="scientific">Ananas comosus</name>
    <name type="common">Pineapple</name>
    <name type="synonym">Ananas ananas</name>
    <dbReference type="NCBI Taxonomy" id="4615"/>
    <lineage>
        <taxon>Eukaryota</taxon>
        <taxon>Viridiplantae</taxon>
        <taxon>Streptophyta</taxon>
        <taxon>Embryophyta</taxon>
        <taxon>Tracheophyta</taxon>
        <taxon>Spermatophyta</taxon>
        <taxon>Magnoliopsida</taxon>
        <taxon>Liliopsida</taxon>
        <taxon>Poales</taxon>
        <taxon>Bromeliaceae</taxon>
        <taxon>Bromelioideae</taxon>
        <taxon>Ananas</taxon>
    </lineage>
</organism>
<reference evidence="9 10" key="1">
    <citation type="journal article" date="2016" name="DNA Res.">
        <title>The draft genome of MD-2 pineapple using hybrid error correction of long reads.</title>
        <authorList>
            <person name="Redwan R.M."/>
            <person name="Saidin A."/>
            <person name="Kumar S.V."/>
        </authorList>
    </citation>
    <scope>NUCLEOTIDE SEQUENCE [LARGE SCALE GENOMIC DNA]</scope>
    <source>
        <strain evidence="10">cv. MD2</strain>
        <tissue evidence="9">Leaf</tissue>
    </source>
</reference>
<dbReference type="InterPro" id="IPR036879">
    <property type="entry name" value="TF_MADSbox_sf"/>
</dbReference>